<evidence type="ECO:0000313" key="2">
    <source>
        <dbReference type="EMBL" id="BAT88331.1"/>
    </source>
</evidence>
<feature type="compositionally biased region" description="Basic and acidic residues" evidence="1">
    <location>
        <begin position="100"/>
        <end position="109"/>
    </location>
</feature>
<name>A0A0S3S671_PHAAN</name>
<feature type="compositionally biased region" description="Basic and acidic residues" evidence="1">
    <location>
        <begin position="125"/>
        <end position="134"/>
    </location>
</feature>
<sequence length="134" mass="14906">MSCSQVSSVRSSKSDEKWLSIFSGTKTLHLRCVSREDRAMWIEALQVLSMRPQPSPIQEPIVPHIGREPLPCDAVRFYSSGADGDLSVGIPGRWESRELSSFEGTHDGGRGFSSDHAGVRSTSRWRKETTATRQ</sequence>
<protein>
    <recommendedName>
        <fullName evidence="4">PH domain-containing protein</fullName>
    </recommendedName>
</protein>
<accession>A0A0S3S671</accession>
<evidence type="ECO:0008006" key="4">
    <source>
        <dbReference type="Google" id="ProtNLM"/>
    </source>
</evidence>
<dbReference type="SUPFAM" id="SSF50729">
    <property type="entry name" value="PH domain-like"/>
    <property type="match status" value="1"/>
</dbReference>
<organism evidence="2 3">
    <name type="scientific">Vigna angularis var. angularis</name>
    <dbReference type="NCBI Taxonomy" id="157739"/>
    <lineage>
        <taxon>Eukaryota</taxon>
        <taxon>Viridiplantae</taxon>
        <taxon>Streptophyta</taxon>
        <taxon>Embryophyta</taxon>
        <taxon>Tracheophyta</taxon>
        <taxon>Spermatophyta</taxon>
        <taxon>Magnoliopsida</taxon>
        <taxon>eudicotyledons</taxon>
        <taxon>Gunneridae</taxon>
        <taxon>Pentapetalae</taxon>
        <taxon>rosids</taxon>
        <taxon>fabids</taxon>
        <taxon>Fabales</taxon>
        <taxon>Fabaceae</taxon>
        <taxon>Papilionoideae</taxon>
        <taxon>50 kb inversion clade</taxon>
        <taxon>NPAAA clade</taxon>
        <taxon>indigoferoid/millettioid clade</taxon>
        <taxon>Phaseoleae</taxon>
        <taxon>Vigna</taxon>
    </lineage>
</organism>
<evidence type="ECO:0000313" key="3">
    <source>
        <dbReference type="Proteomes" id="UP000291084"/>
    </source>
</evidence>
<keyword evidence="3" id="KW-1185">Reference proteome</keyword>
<dbReference type="EMBL" id="AP015038">
    <property type="protein sequence ID" value="BAT88331.1"/>
    <property type="molecule type" value="Genomic_DNA"/>
</dbReference>
<dbReference type="Gene3D" id="2.30.29.30">
    <property type="entry name" value="Pleckstrin-homology domain (PH domain)/Phosphotyrosine-binding domain (PTB)"/>
    <property type="match status" value="1"/>
</dbReference>
<proteinExistence type="predicted"/>
<dbReference type="InterPro" id="IPR011993">
    <property type="entry name" value="PH-like_dom_sf"/>
</dbReference>
<dbReference type="Proteomes" id="UP000291084">
    <property type="component" value="Chromosome 5"/>
</dbReference>
<evidence type="ECO:0000256" key="1">
    <source>
        <dbReference type="SAM" id="MobiDB-lite"/>
    </source>
</evidence>
<feature type="region of interest" description="Disordered" evidence="1">
    <location>
        <begin position="100"/>
        <end position="134"/>
    </location>
</feature>
<reference evidence="2 3" key="1">
    <citation type="journal article" date="2015" name="Sci. Rep.">
        <title>The power of single molecule real-time sequencing technology in the de novo assembly of a eukaryotic genome.</title>
        <authorList>
            <person name="Sakai H."/>
            <person name="Naito K."/>
            <person name="Ogiso-Tanaka E."/>
            <person name="Takahashi Y."/>
            <person name="Iseki K."/>
            <person name="Muto C."/>
            <person name="Satou K."/>
            <person name="Teruya K."/>
            <person name="Shiroma A."/>
            <person name="Shimoji M."/>
            <person name="Hirano T."/>
            <person name="Itoh T."/>
            <person name="Kaga A."/>
            <person name="Tomooka N."/>
        </authorList>
    </citation>
    <scope>NUCLEOTIDE SEQUENCE [LARGE SCALE GENOMIC DNA]</scope>
    <source>
        <strain evidence="3">cv. Shumari</strain>
    </source>
</reference>
<gene>
    <name evidence="2" type="primary">Vigan.05G179400</name>
    <name evidence="2" type="ORF">VIGAN_05179400</name>
</gene>
<dbReference type="AlphaFoldDB" id="A0A0S3S671"/>